<dbReference type="PANTHER" id="PTHR22753">
    <property type="entry name" value="TRANSMEMBRANE PROTEIN 68"/>
    <property type="match status" value="1"/>
</dbReference>
<feature type="compositionally biased region" description="Low complexity" evidence="4">
    <location>
        <begin position="1"/>
        <end position="10"/>
    </location>
</feature>
<dbReference type="InterPro" id="IPR022742">
    <property type="entry name" value="Hydrolase_4"/>
</dbReference>
<protein>
    <recommendedName>
        <fullName evidence="5">Serine aminopeptidase S33 domain-containing protein</fullName>
    </recommendedName>
</protein>
<proteinExistence type="inferred from homology"/>
<evidence type="ECO:0000313" key="7">
    <source>
        <dbReference type="Proteomes" id="UP000198341"/>
    </source>
</evidence>
<feature type="compositionally biased region" description="Basic and acidic residues" evidence="4">
    <location>
        <begin position="492"/>
        <end position="501"/>
    </location>
</feature>
<keyword evidence="3" id="KW-0012">Acyltransferase</keyword>
<keyword evidence="2" id="KW-0808">Transferase</keyword>
<dbReference type="eggNOG" id="ENOG502QQUD">
    <property type="taxonomic scope" value="Eukaryota"/>
</dbReference>
<dbReference type="EMBL" id="FO082278">
    <property type="protein sequence ID" value="CCO14284.1"/>
    <property type="molecule type" value="Genomic_DNA"/>
</dbReference>
<dbReference type="Proteomes" id="UP000198341">
    <property type="component" value="Chromosome 1"/>
</dbReference>
<dbReference type="InterPro" id="IPR029058">
    <property type="entry name" value="AB_hydrolase_fold"/>
</dbReference>
<feature type="compositionally biased region" description="Polar residues" evidence="4">
    <location>
        <begin position="31"/>
        <end position="41"/>
    </location>
</feature>
<dbReference type="STRING" id="41875.K8E9I0"/>
<dbReference type="Pfam" id="PF03982">
    <property type="entry name" value="DAGAT"/>
    <property type="match status" value="1"/>
</dbReference>
<dbReference type="OrthoDB" id="44277at2759"/>
<name>K8E9I0_9CHLO</name>
<dbReference type="Gene3D" id="3.40.50.1820">
    <property type="entry name" value="alpha/beta hydrolase"/>
    <property type="match status" value="1"/>
</dbReference>
<evidence type="ECO:0000256" key="2">
    <source>
        <dbReference type="ARBA" id="ARBA00022679"/>
    </source>
</evidence>
<dbReference type="AlphaFoldDB" id="K8E9I0"/>
<dbReference type="GeneID" id="19018300"/>
<feature type="compositionally biased region" description="Low complexity" evidence="4">
    <location>
        <begin position="20"/>
        <end position="30"/>
    </location>
</feature>
<accession>K8E9I0</accession>
<evidence type="ECO:0000259" key="5">
    <source>
        <dbReference type="Pfam" id="PF12146"/>
    </source>
</evidence>
<gene>
    <name evidence="6" type="ORF">Bathy01g05650</name>
</gene>
<evidence type="ECO:0000256" key="4">
    <source>
        <dbReference type="SAM" id="MobiDB-lite"/>
    </source>
</evidence>
<comment type="similarity">
    <text evidence="1">Belongs to the diacylglycerol acyltransferase family.</text>
</comment>
<dbReference type="SUPFAM" id="SSF69593">
    <property type="entry name" value="Glycerol-3-phosphate (1)-acyltransferase"/>
    <property type="match status" value="1"/>
</dbReference>
<dbReference type="InterPro" id="IPR007130">
    <property type="entry name" value="DAGAT"/>
</dbReference>
<dbReference type="PANTHER" id="PTHR22753:SF14">
    <property type="entry name" value="MONOACYLGLYCEROL_DIACYLGLYCEROL O-ACYLTRANSFERASE"/>
    <property type="match status" value="1"/>
</dbReference>
<organism evidence="6 7">
    <name type="scientific">Bathycoccus prasinos</name>
    <dbReference type="NCBI Taxonomy" id="41875"/>
    <lineage>
        <taxon>Eukaryota</taxon>
        <taxon>Viridiplantae</taxon>
        <taxon>Chlorophyta</taxon>
        <taxon>Mamiellophyceae</taxon>
        <taxon>Mamiellales</taxon>
        <taxon>Bathycoccaceae</taxon>
        <taxon>Bathycoccus</taxon>
    </lineage>
</organism>
<dbReference type="Pfam" id="PF12146">
    <property type="entry name" value="Hydrolase_4"/>
    <property type="match status" value="1"/>
</dbReference>
<keyword evidence="7" id="KW-1185">Reference proteome</keyword>
<dbReference type="GO" id="GO:0004144">
    <property type="term" value="F:diacylglycerol O-acyltransferase activity"/>
    <property type="evidence" value="ECO:0007669"/>
    <property type="project" value="UniProtKB-ARBA"/>
</dbReference>
<feature type="region of interest" description="Disordered" evidence="4">
    <location>
        <begin position="1"/>
        <end position="67"/>
    </location>
</feature>
<evidence type="ECO:0000313" key="6">
    <source>
        <dbReference type="EMBL" id="CCO14284.1"/>
    </source>
</evidence>
<evidence type="ECO:0000256" key="3">
    <source>
        <dbReference type="ARBA" id="ARBA00023315"/>
    </source>
</evidence>
<dbReference type="SUPFAM" id="SSF53474">
    <property type="entry name" value="alpha/beta-Hydrolases"/>
    <property type="match status" value="1"/>
</dbReference>
<evidence type="ECO:0000256" key="1">
    <source>
        <dbReference type="ARBA" id="ARBA00005420"/>
    </source>
</evidence>
<sequence length="740" mass="82573">MAAGTTTTTTMENDDKIETSSSSSSSSSSSPQKQQEQSTINVFVDAAVRSGRGRSEEDEKKVTLEEILGISSGGPPRFFSPLVEEEEEEDVVVEKKREKREKKPLMIYLPGLDGTGFSASSQFATLSKEFDLVCLNIPSNDRSDVFEIVDIVRAFIERAKEEHPEREVQLIGESMGGAMSLFVCLKHPELVTRATVVNPASSFDRSVWPSVGPLLPQIPENLYAGLPFALSPVLIDPIRLATEAVELGNLSETLEKMTAMLPALGSLATIIPRDTLKHRLQILTDACVYINDNDGEKLKNARVPVLVVASTNDLLIPSNEEAPRLQKLMGTKKCKIEILEGASHAALQEKGMDIVHLMKRHDWISRPVEDENRLSRDPTFTPPSESQIEKARDGLQFLRSVHSPVFFSTRERDGQVINGLDAVPTWRGTGNRPVLLVGNHQTFAPDLGFLVDEFLKQKNVCVRGLAHPVVSRDNGNGTGAMQTEDDDEEENPLEKQLREATKNTPFAQFMPESKEEKRRQRRAGVPNGGPFGGGNFSDFGAVPVSGKNFYKLLKANETVLLFPGGVREAFKRKNEKYQLFWPSKPEFVKMAIRFNAIIVPFAAVGAEDSFDIVMDAEDMLSNPILGDRVKAQMEKVPKARQFDSRETEDNMKPESFVQPVLVPTTPQRFYFRFMKPIDTNGMDRNDEEAVKRIYAETKMSVEDGIEYLKERRESDPFKDVAPRVLYESAAKKQAPTFVPY</sequence>
<dbReference type="RefSeq" id="XP_007515405.1">
    <property type="nucleotide sequence ID" value="XM_007515343.1"/>
</dbReference>
<dbReference type="KEGG" id="bpg:Bathy01g05650"/>
<feature type="compositionally biased region" description="Basic and acidic residues" evidence="4">
    <location>
        <begin position="53"/>
        <end position="64"/>
    </location>
</feature>
<feature type="domain" description="Serine aminopeptidase S33" evidence="5">
    <location>
        <begin position="147"/>
        <end position="350"/>
    </location>
</feature>
<reference evidence="6 7" key="1">
    <citation type="submission" date="2011-10" db="EMBL/GenBank/DDBJ databases">
        <authorList>
            <person name="Genoscope - CEA"/>
        </authorList>
    </citation>
    <scope>NUCLEOTIDE SEQUENCE [LARGE SCALE GENOMIC DNA]</scope>
    <source>
        <strain evidence="6 7">RCC 1105</strain>
    </source>
</reference>
<feature type="region of interest" description="Disordered" evidence="4">
    <location>
        <begin position="472"/>
        <end position="531"/>
    </location>
</feature>
<dbReference type="GO" id="GO:0016020">
    <property type="term" value="C:membrane"/>
    <property type="evidence" value="ECO:0007669"/>
    <property type="project" value="TreeGrafter"/>
</dbReference>